<dbReference type="Proteomes" id="UP001295423">
    <property type="component" value="Unassembled WGS sequence"/>
</dbReference>
<feature type="region of interest" description="Disordered" evidence="1">
    <location>
        <begin position="469"/>
        <end position="505"/>
    </location>
</feature>
<feature type="compositionally biased region" description="Basic and acidic residues" evidence="1">
    <location>
        <begin position="435"/>
        <end position="447"/>
    </location>
</feature>
<gene>
    <name evidence="3" type="ORF">CYCCA115_LOCUS17227</name>
</gene>
<sequence length="679" mass="75166">MATVTENRPPNAVVEKKEGITSASHHDVLLGRGGGTNNHIGNKNFRKLVNDHKKRYLACSKVDKPKIAREVVEIWQKLDPPGRFLQKISGGDSRSKEPAVYEEVSLKKAREKASQCLRERTSDVVPYLNKYQQDQDKKTEPGVDKGEGKVNGETKGKVPVKTLPSPDQSTSGAVPSETAQAQQKIVQAAQSHQSDLGLQQLYARQQQNLRQAYMSGPDGQQQQRLQQTAMQQTAMQSNGMQPMPQNAMQQNAMHMARQQAFHEQQVLEHQTKMLLQQQMAMQEQLLKNNIMAQQLMLQRNGYAMAAAQQAAAQQGLPPPGTPDAARRMSLNTGFSQLGIKNGGVSPGQHHVVSSSSPVTMHSNSPAVHHGNSPAISHSSPNVVAGQMMVHKMASIPVQPNLTQLIQPPPNMVQRQNLTTPEHQPSASFAPLPEETSNHHDHHDHHPIPLDNNDTQIDHTAILEYSAHLEKQEHQKKTQGGAETEHKEAAPTTNTRKKPKSPVESQIPKMIATNSSDDLDAIKPAVVSSSDMTEKDHHPNGLADHQTDHLHDSGKLSHFSDYDGTLQDYHTRLNDRGSPHVFDDDSSEEMLKDHSALRDHSAIRDDLQSESCDHSLPRKKAGRKTRRTSKSSVMSMSIGSLSGMDYSADELRDHKMHSSRSFGSNRSLMSELTDYQDLIL</sequence>
<feature type="compositionally biased region" description="Basic residues" evidence="1">
    <location>
        <begin position="616"/>
        <end position="628"/>
    </location>
</feature>
<dbReference type="Pfam" id="PF20710">
    <property type="entry name" value="DUF6824"/>
    <property type="match status" value="1"/>
</dbReference>
<proteinExistence type="predicted"/>
<organism evidence="3 4">
    <name type="scientific">Cylindrotheca closterium</name>
    <dbReference type="NCBI Taxonomy" id="2856"/>
    <lineage>
        <taxon>Eukaryota</taxon>
        <taxon>Sar</taxon>
        <taxon>Stramenopiles</taxon>
        <taxon>Ochrophyta</taxon>
        <taxon>Bacillariophyta</taxon>
        <taxon>Bacillariophyceae</taxon>
        <taxon>Bacillariophycidae</taxon>
        <taxon>Bacillariales</taxon>
        <taxon>Bacillariaceae</taxon>
        <taxon>Cylindrotheca</taxon>
    </lineage>
</organism>
<accession>A0AAD2FZV5</accession>
<feature type="region of interest" description="Disordered" evidence="1">
    <location>
        <begin position="527"/>
        <end position="555"/>
    </location>
</feature>
<protein>
    <recommendedName>
        <fullName evidence="2">DUF6824 domain-containing protein</fullName>
    </recommendedName>
</protein>
<feature type="region of interest" description="Disordered" evidence="1">
    <location>
        <begin position="601"/>
        <end position="635"/>
    </location>
</feature>
<feature type="domain" description="DUF6824" evidence="2">
    <location>
        <begin position="27"/>
        <end position="119"/>
    </location>
</feature>
<feature type="compositionally biased region" description="Basic and acidic residues" evidence="1">
    <location>
        <begin position="133"/>
        <end position="156"/>
    </location>
</feature>
<dbReference type="InterPro" id="IPR049227">
    <property type="entry name" value="DUF6824"/>
</dbReference>
<keyword evidence="4" id="KW-1185">Reference proteome</keyword>
<feature type="compositionally biased region" description="Basic and acidic residues" evidence="1">
    <location>
        <begin position="531"/>
        <end position="555"/>
    </location>
</feature>
<dbReference type="EMBL" id="CAKOGP040001980">
    <property type="protein sequence ID" value="CAJ1958540.1"/>
    <property type="molecule type" value="Genomic_DNA"/>
</dbReference>
<evidence type="ECO:0000256" key="1">
    <source>
        <dbReference type="SAM" id="MobiDB-lite"/>
    </source>
</evidence>
<dbReference type="AlphaFoldDB" id="A0AAD2FZV5"/>
<feature type="compositionally biased region" description="Basic and acidic residues" evidence="1">
    <location>
        <begin position="601"/>
        <end position="615"/>
    </location>
</feature>
<feature type="region of interest" description="Disordered" evidence="1">
    <location>
        <begin position="402"/>
        <end position="453"/>
    </location>
</feature>
<feature type="compositionally biased region" description="Polar residues" evidence="1">
    <location>
        <begin position="412"/>
        <end position="426"/>
    </location>
</feature>
<feature type="compositionally biased region" description="Polar residues" evidence="1">
    <location>
        <begin position="351"/>
        <end position="365"/>
    </location>
</feature>
<name>A0AAD2FZV5_9STRA</name>
<feature type="region of interest" description="Disordered" evidence="1">
    <location>
        <begin position="340"/>
        <end position="378"/>
    </location>
</feature>
<evidence type="ECO:0000313" key="4">
    <source>
        <dbReference type="Proteomes" id="UP001295423"/>
    </source>
</evidence>
<evidence type="ECO:0000313" key="3">
    <source>
        <dbReference type="EMBL" id="CAJ1958540.1"/>
    </source>
</evidence>
<feature type="region of interest" description="Disordered" evidence="1">
    <location>
        <begin position="127"/>
        <end position="184"/>
    </location>
</feature>
<comment type="caution">
    <text evidence="3">The sequence shown here is derived from an EMBL/GenBank/DDBJ whole genome shotgun (WGS) entry which is preliminary data.</text>
</comment>
<reference evidence="3" key="1">
    <citation type="submission" date="2023-08" db="EMBL/GenBank/DDBJ databases">
        <authorList>
            <person name="Audoor S."/>
            <person name="Bilcke G."/>
        </authorList>
    </citation>
    <scope>NUCLEOTIDE SEQUENCE</scope>
</reference>
<evidence type="ECO:0000259" key="2">
    <source>
        <dbReference type="Pfam" id="PF20710"/>
    </source>
</evidence>